<feature type="compositionally biased region" description="Low complexity" evidence="2">
    <location>
        <begin position="133"/>
        <end position="150"/>
    </location>
</feature>
<sequence>MPSTNSQSRSSVDLGVRESPLLKTKAARNHPPRLQHSPSLPNIWFPPHSGPIPPQFEVISRAPLQRPSTPPFAEANGEPKQPPSPAKPPPSRKFSDHRESLSFDDLSEYLHETKPLKIQRRRRLDREQGYGHSLLTPPLTPSSSLRTTTSVDSTGITDSNSDSIRDVHSDEAEYQSTRFLLLSNISRQIRHDVLRASIVGSLTSRVDASNTSNNLSVPASGVHNGPLSEDSIKGVFLRCQQSNGIAMLAFFDVRHAEIAKQIISTPTDGPLSHCVGDDVGEDGRRIWITCQFITAEKLAEVIGNSPFLASTDGSFYLAVEGRGMAAYDGQELRVVDDRSNIDDGNLTENRADESCEETSVVDGEFSLSTLKSFLKSFGGLRSFSLAKDKLDVKQPPAKIFHVEYYDVRAAISAYTSIDGQNLFGMKVSVFGREDLSDAANAHPSHVQTTTSGSDPAKNHIPFPTSSGGHQNEIAPQFGPPGQYSLTRERFCYVEDAQSRPRSVSAGQDVYVNPISRSPVPSPTYFYTSNPVDGGTAVTASHDNTDRAGSDDPVYNAPDESYIAPGHLSQDRGNTLVFDGVNDRREWHREAGGHHNLTPGPYGSHHDCYYCPSRGSPSSATPDCYVPCTTPSPYCYQPNQHLQPLQNVPFPPVGPPAHAYGYEYDNSYPQSMSPTMAMNMAHLAFEHALMGIPRPVIGDHWFPETPGVVHPVSHVPYGAPQLPIPGGQNMHYTPSNKLDAQLAVDPAAEPFHNIFRSTPPAASPHPSRAAHTTPLQGSSANPREQRATTEHNQLNLNRIEDGQDTRTTVMIKNIPNKMSDKDLIAFIAKVCPRKIDFMYLRMDFQNGCNVGYAFVNFITVEDLLVFAKRKLGERWNMFSSEKVLQMSYANYQGKEALVEKFKNSCIMDEQEAWRPKIFYSEPGPEQGLPEPFPAPTHIRRKERSAYNRGALFVPGVGRGTATPQSIAHSRRLEDTRRSADRQGQNCGQATPGSYPLVGTTRRRTNAKLWGGSQLG</sequence>
<proteinExistence type="predicted"/>
<organism evidence="4 5">
    <name type="scientific">Tricholomella constricta</name>
    <dbReference type="NCBI Taxonomy" id="117010"/>
    <lineage>
        <taxon>Eukaryota</taxon>
        <taxon>Fungi</taxon>
        <taxon>Dikarya</taxon>
        <taxon>Basidiomycota</taxon>
        <taxon>Agaricomycotina</taxon>
        <taxon>Agaricomycetes</taxon>
        <taxon>Agaricomycetidae</taxon>
        <taxon>Agaricales</taxon>
        <taxon>Tricholomatineae</taxon>
        <taxon>Lyophyllaceae</taxon>
        <taxon>Tricholomella</taxon>
    </lineage>
</organism>
<evidence type="ECO:0000256" key="2">
    <source>
        <dbReference type="SAM" id="MobiDB-lite"/>
    </source>
</evidence>
<dbReference type="InterPro" id="IPR035979">
    <property type="entry name" value="RBD_domain_sf"/>
</dbReference>
<evidence type="ECO:0000259" key="3">
    <source>
        <dbReference type="Pfam" id="PF04059"/>
    </source>
</evidence>
<feature type="domain" description="Mei2-like C-terminal RNA recognition motif" evidence="3">
    <location>
        <begin position="805"/>
        <end position="901"/>
    </location>
</feature>
<feature type="compositionally biased region" description="Polar residues" evidence="2">
    <location>
        <begin position="151"/>
        <end position="162"/>
    </location>
</feature>
<comment type="caution">
    <text evidence="4">The sequence shown here is derived from an EMBL/GenBank/DDBJ whole genome shotgun (WGS) entry which is preliminary data.</text>
</comment>
<feature type="region of interest" description="Disordered" evidence="2">
    <location>
        <begin position="1"/>
        <end position="98"/>
    </location>
</feature>
<feature type="compositionally biased region" description="Polar residues" evidence="2">
    <location>
        <begin position="772"/>
        <end position="781"/>
    </location>
</feature>
<evidence type="ECO:0000313" key="5">
    <source>
        <dbReference type="Proteomes" id="UP000565441"/>
    </source>
</evidence>
<feature type="compositionally biased region" description="Polar residues" evidence="2">
    <location>
        <begin position="980"/>
        <end position="990"/>
    </location>
</feature>
<dbReference type="AlphaFoldDB" id="A0A8H5HC08"/>
<dbReference type="GO" id="GO:0003723">
    <property type="term" value="F:RNA binding"/>
    <property type="evidence" value="ECO:0007669"/>
    <property type="project" value="UniProtKB-KW"/>
</dbReference>
<dbReference type="CDD" id="cd12532">
    <property type="entry name" value="RRM3_MEI2_fungi"/>
    <property type="match status" value="1"/>
</dbReference>
<dbReference type="Gene3D" id="3.30.70.330">
    <property type="match status" value="1"/>
</dbReference>
<dbReference type="SUPFAM" id="SSF54928">
    <property type="entry name" value="RNA-binding domain, RBD"/>
    <property type="match status" value="1"/>
</dbReference>
<feature type="compositionally biased region" description="Pro residues" evidence="2">
    <location>
        <begin position="80"/>
        <end position="91"/>
    </location>
</feature>
<protein>
    <recommendedName>
        <fullName evidence="3">Mei2-like C-terminal RNA recognition motif domain-containing protein</fullName>
    </recommendedName>
</protein>
<feature type="region of interest" description="Disordered" evidence="2">
    <location>
        <begin position="441"/>
        <end position="480"/>
    </location>
</feature>
<keyword evidence="5" id="KW-1185">Reference proteome</keyword>
<dbReference type="PANTHER" id="PTHR23189">
    <property type="entry name" value="RNA RECOGNITION MOTIF-CONTAINING"/>
    <property type="match status" value="1"/>
</dbReference>
<gene>
    <name evidence="4" type="ORF">D9615_004493</name>
</gene>
<feature type="region of interest" description="Disordered" evidence="2">
    <location>
        <begin position="128"/>
        <end position="164"/>
    </location>
</feature>
<dbReference type="EMBL" id="JAACJP010000013">
    <property type="protein sequence ID" value="KAF5380411.1"/>
    <property type="molecule type" value="Genomic_DNA"/>
</dbReference>
<feature type="region of interest" description="Disordered" evidence="2">
    <location>
        <begin position="956"/>
        <end position="999"/>
    </location>
</feature>
<evidence type="ECO:0000256" key="1">
    <source>
        <dbReference type="ARBA" id="ARBA00022884"/>
    </source>
</evidence>
<feature type="compositionally biased region" description="Polar residues" evidence="2">
    <location>
        <begin position="1"/>
        <end position="11"/>
    </location>
</feature>
<dbReference type="InterPro" id="IPR007201">
    <property type="entry name" value="Mei2-like_Rrm_C"/>
</dbReference>
<accession>A0A8H5HC08</accession>
<dbReference type="InterPro" id="IPR012677">
    <property type="entry name" value="Nucleotide-bd_a/b_plait_sf"/>
</dbReference>
<dbReference type="InterPro" id="IPR034862">
    <property type="entry name" value="Fungal_Mei2-like_RRM3"/>
</dbReference>
<feature type="compositionally biased region" description="Low complexity" evidence="2">
    <location>
        <begin position="755"/>
        <end position="771"/>
    </location>
</feature>
<dbReference type="Proteomes" id="UP000565441">
    <property type="component" value="Unassembled WGS sequence"/>
</dbReference>
<feature type="compositionally biased region" description="Basic and acidic residues" evidence="2">
    <location>
        <begin position="969"/>
        <end position="979"/>
    </location>
</feature>
<keyword evidence="1" id="KW-0694">RNA-binding</keyword>
<reference evidence="4 5" key="1">
    <citation type="journal article" date="2020" name="ISME J.">
        <title>Uncovering the hidden diversity of litter-decomposition mechanisms in mushroom-forming fungi.</title>
        <authorList>
            <person name="Floudas D."/>
            <person name="Bentzer J."/>
            <person name="Ahren D."/>
            <person name="Johansson T."/>
            <person name="Persson P."/>
            <person name="Tunlid A."/>
        </authorList>
    </citation>
    <scope>NUCLEOTIDE SEQUENCE [LARGE SCALE GENOMIC DNA]</scope>
    <source>
        <strain evidence="4 5">CBS 661.87</strain>
    </source>
</reference>
<dbReference type="OrthoDB" id="417481at2759"/>
<evidence type="ECO:0000313" key="4">
    <source>
        <dbReference type="EMBL" id="KAF5380411.1"/>
    </source>
</evidence>
<feature type="region of interest" description="Disordered" evidence="2">
    <location>
        <begin position="752"/>
        <end position="800"/>
    </location>
</feature>
<dbReference type="Pfam" id="PF04059">
    <property type="entry name" value="RRM_2"/>
    <property type="match status" value="1"/>
</dbReference>
<name>A0A8H5HC08_9AGAR</name>